<name>A0ABV7L349_9PROT</name>
<dbReference type="PANTHER" id="PTHR30153">
    <property type="entry name" value="REPLICATIVE DNA HELICASE DNAB"/>
    <property type="match status" value="1"/>
</dbReference>
<evidence type="ECO:0000256" key="6">
    <source>
        <dbReference type="ARBA" id="ARBA00022801"/>
    </source>
</evidence>
<evidence type="ECO:0000256" key="12">
    <source>
        <dbReference type="ARBA" id="ARBA00048954"/>
    </source>
</evidence>
<evidence type="ECO:0000256" key="5">
    <source>
        <dbReference type="ARBA" id="ARBA00022741"/>
    </source>
</evidence>
<dbReference type="SUPFAM" id="SSF48024">
    <property type="entry name" value="N-terminal domain of DnaB helicase"/>
    <property type="match status" value="1"/>
</dbReference>
<dbReference type="InterPro" id="IPR007693">
    <property type="entry name" value="DNA_helicase_DnaB-like_N"/>
</dbReference>
<evidence type="ECO:0000256" key="8">
    <source>
        <dbReference type="ARBA" id="ARBA00022840"/>
    </source>
</evidence>
<dbReference type="PANTHER" id="PTHR30153:SF2">
    <property type="entry name" value="REPLICATIVE DNA HELICASE"/>
    <property type="match status" value="1"/>
</dbReference>
<dbReference type="InterPro" id="IPR007692">
    <property type="entry name" value="DNA_helicase_DnaB"/>
</dbReference>
<keyword evidence="10" id="KW-0413">Isomerase</keyword>
<evidence type="ECO:0000256" key="10">
    <source>
        <dbReference type="ARBA" id="ARBA00023235"/>
    </source>
</evidence>
<proteinExistence type="inferred from homology"/>
<reference evidence="17" key="1">
    <citation type="journal article" date="2019" name="Int. J. Syst. Evol. Microbiol.">
        <title>The Global Catalogue of Microorganisms (GCM) 10K type strain sequencing project: providing services to taxonomists for standard genome sequencing and annotation.</title>
        <authorList>
            <consortium name="The Broad Institute Genomics Platform"/>
            <consortium name="The Broad Institute Genome Sequencing Center for Infectious Disease"/>
            <person name="Wu L."/>
            <person name="Ma J."/>
        </authorList>
    </citation>
    <scope>NUCLEOTIDE SEQUENCE [LARGE SCALE GENOMIC DNA]</scope>
    <source>
        <strain evidence="17">KCTC 42964</strain>
    </source>
</reference>
<dbReference type="PROSITE" id="PS51199">
    <property type="entry name" value="SF4_HELICASE"/>
    <property type="match status" value="1"/>
</dbReference>
<dbReference type="InterPro" id="IPR016136">
    <property type="entry name" value="DNA_helicase_N/primase_C"/>
</dbReference>
<evidence type="ECO:0000259" key="15">
    <source>
        <dbReference type="PROSITE" id="PS51199"/>
    </source>
</evidence>
<evidence type="ECO:0000256" key="11">
    <source>
        <dbReference type="ARBA" id="ARBA00044932"/>
    </source>
</evidence>
<evidence type="ECO:0000313" key="17">
    <source>
        <dbReference type="Proteomes" id="UP001595528"/>
    </source>
</evidence>
<evidence type="ECO:0000256" key="3">
    <source>
        <dbReference type="ARBA" id="ARBA00022515"/>
    </source>
</evidence>
<keyword evidence="9 14" id="KW-0238">DNA-binding</keyword>
<keyword evidence="6 14" id="KW-0378">Hydrolase</keyword>
<evidence type="ECO:0000313" key="16">
    <source>
        <dbReference type="EMBL" id="MFC3228771.1"/>
    </source>
</evidence>
<keyword evidence="3 14" id="KW-0639">Primosome</keyword>
<evidence type="ECO:0000256" key="2">
    <source>
        <dbReference type="ARBA" id="ARBA00011643"/>
    </source>
</evidence>
<accession>A0ABV7L349</accession>
<gene>
    <name evidence="16" type="primary">dnaB</name>
    <name evidence="16" type="ORF">ACFOGJ_16120</name>
</gene>
<dbReference type="EC" id="5.6.2.3" evidence="13 14"/>
<evidence type="ECO:0000256" key="1">
    <source>
        <dbReference type="ARBA" id="ARBA00008428"/>
    </source>
</evidence>
<dbReference type="NCBIfam" id="TIGR00665">
    <property type="entry name" value="DnaB"/>
    <property type="match status" value="1"/>
</dbReference>
<dbReference type="InterPro" id="IPR027417">
    <property type="entry name" value="P-loop_NTPase"/>
</dbReference>
<organism evidence="16 17">
    <name type="scientific">Marinibaculum pumilum</name>
    <dbReference type="NCBI Taxonomy" id="1766165"/>
    <lineage>
        <taxon>Bacteria</taxon>
        <taxon>Pseudomonadati</taxon>
        <taxon>Pseudomonadota</taxon>
        <taxon>Alphaproteobacteria</taxon>
        <taxon>Rhodospirillales</taxon>
        <taxon>Rhodospirillaceae</taxon>
        <taxon>Marinibaculum</taxon>
    </lineage>
</organism>
<feature type="domain" description="SF4 helicase" evidence="15">
    <location>
        <begin position="182"/>
        <end position="464"/>
    </location>
</feature>
<dbReference type="Pfam" id="PF00772">
    <property type="entry name" value="DnaB"/>
    <property type="match status" value="1"/>
</dbReference>
<evidence type="ECO:0000256" key="9">
    <source>
        <dbReference type="ARBA" id="ARBA00023125"/>
    </source>
</evidence>
<evidence type="ECO:0000256" key="7">
    <source>
        <dbReference type="ARBA" id="ARBA00022806"/>
    </source>
</evidence>
<dbReference type="Proteomes" id="UP001595528">
    <property type="component" value="Unassembled WGS sequence"/>
</dbReference>
<dbReference type="InterPro" id="IPR036185">
    <property type="entry name" value="DNA_heli_DnaB-like_N_sf"/>
</dbReference>
<dbReference type="EMBL" id="JBHRTR010000028">
    <property type="protein sequence ID" value="MFC3228771.1"/>
    <property type="molecule type" value="Genomic_DNA"/>
</dbReference>
<dbReference type="SUPFAM" id="SSF52540">
    <property type="entry name" value="P-loop containing nucleoside triphosphate hydrolases"/>
    <property type="match status" value="1"/>
</dbReference>
<protein>
    <recommendedName>
        <fullName evidence="13 14">Replicative DNA helicase</fullName>
        <ecNumber evidence="13 14">5.6.2.3</ecNumber>
    </recommendedName>
</protein>
<keyword evidence="4 14" id="KW-0235">DNA replication</keyword>
<dbReference type="Pfam" id="PF03796">
    <property type="entry name" value="DnaB_C"/>
    <property type="match status" value="1"/>
</dbReference>
<dbReference type="Gene3D" id="1.10.860.10">
    <property type="entry name" value="DNAb Helicase, Chain A"/>
    <property type="match status" value="1"/>
</dbReference>
<comment type="subunit">
    <text evidence="2">Homohexamer.</text>
</comment>
<dbReference type="GO" id="GO:0004386">
    <property type="term" value="F:helicase activity"/>
    <property type="evidence" value="ECO:0007669"/>
    <property type="project" value="UniProtKB-KW"/>
</dbReference>
<keyword evidence="5 14" id="KW-0547">Nucleotide-binding</keyword>
<dbReference type="Gene3D" id="3.40.50.300">
    <property type="entry name" value="P-loop containing nucleotide triphosphate hydrolases"/>
    <property type="match status" value="1"/>
</dbReference>
<comment type="catalytic activity">
    <reaction evidence="12 14">
        <text>ATP + H2O = ADP + phosphate + H(+)</text>
        <dbReference type="Rhea" id="RHEA:13065"/>
        <dbReference type="ChEBI" id="CHEBI:15377"/>
        <dbReference type="ChEBI" id="CHEBI:15378"/>
        <dbReference type="ChEBI" id="CHEBI:30616"/>
        <dbReference type="ChEBI" id="CHEBI:43474"/>
        <dbReference type="ChEBI" id="CHEBI:456216"/>
        <dbReference type="EC" id="5.6.2.3"/>
    </reaction>
</comment>
<comment type="similarity">
    <text evidence="1 14">Belongs to the helicase family. DnaB subfamily.</text>
</comment>
<evidence type="ECO:0000256" key="13">
    <source>
        <dbReference type="NCBIfam" id="TIGR00665"/>
    </source>
</evidence>
<comment type="function">
    <text evidence="11 14">The main replicative DNA helicase, it participates in initiation and elongation during chromosome replication. Travels ahead of the DNA replisome, separating dsDNA into templates for DNA synthesis. A processive ATP-dependent 5'-3' DNA helicase it has DNA-dependent ATPase activity.</text>
</comment>
<evidence type="ECO:0000256" key="4">
    <source>
        <dbReference type="ARBA" id="ARBA00022705"/>
    </source>
</evidence>
<comment type="caution">
    <text evidence="16">The sequence shown here is derived from an EMBL/GenBank/DDBJ whole genome shotgun (WGS) entry which is preliminary data.</text>
</comment>
<evidence type="ECO:0000256" key="14">
    <source>
        <dbReference type="RuleBase" id="RU362085"/>
    </source>
</evidence>
<dbReference type="CDD" id="cd00984">
    <property type="entry name" value="DnaB_C"/>
    <property type="match status" value="1"/>
</dbReference>
<keyword evidence="17" id="KW-1185">Reference proteome</keyword>
<keyword evidence="7 14" id="KW-0347">Helicase</keyword>
<dbReference type="RefSeq" id="WP_379902201.1">
    <property type="nucleotide sequence ID" value="NZ_JBHRTR010000028.1"/>
</dbReference>
<sequence length="465" mass="50514">MAFAESLSPQKEPPHNIEAEQEVLGAVLVDNDLAQDFRAFLTAEDFYHPAHGRIWDAAIREIDRGGLADPVTLRGAADLVEGLEAVGGGQYLGQLVDALSSRRTAPAYARTVHALAVRRRLIAWGEDIASAAATELDGDAADLISEAERALAEIAATGAELPVYDFDAVIASTLETISARMSGETPGALPTGLTDFDRQTGGLHLCDLHVIAGRPSMGKSALSGTIAFNVARAGHGVLFNSLEMARDQLGVRLLSMDSRVTYSDAWQGRIGREDYQRMYAAGERLRSLPIHIADRGRMSMADVRQALRTAKRRNPIKLVIVDYIQIAQMDDRYRGNRVAEISEITAALKALAKNEGVAVVALSQLSRESEKRPDPTPILSDLRESGSIEQDADAVTFVHRPEVYLQRKVDNADPEQASKYAAALARSRNIAELIVAKQRMGPLGKVETYFDGRTSRFADLSARGE</sequence>
<keyword evidence="8 14" id="KW-0067">ATP-binding</keyword>
<dbReference type="InterPro" id="IPR007694">
    <property type="entry name" value="DNA_helicase_DnaB-like_C"/>
</dbReference>